<comment type="caution">
    <text evidence="2">The sequence shown here is derived from an EMBL/GenBank/DDBJ whole genome shotgun (WGS) entry which is preliminary data.</text>
</comment>
<feature type="compositionally biased region" description="Acidic residues" evidence="1">
    <location>
        <begin position="92"/>
        <end position="104"/>
    </location>
</feature>
<accession>A0A917R7X1</accession>
<evidence type="ECO:0000313" key="3">
    <source>
        <dbReference type="Proteomes" id="UP000645217"/>
    </source>
</evidence>
<evidence type="ECO:0000313" key="2">
    <source>
        <dbReference type="EMBL" id="GGK93730.1"/>
    </source>
</evidence>
<dbReference type="AlphaFoldDB" id="A0A917R7X1"/>
<sequence length="113" mass="11596">MQGRRADQVEGDVAGADPLGEVEPAPEDLHRADERLGEEAEGDRVGDVVAGQAGACLPEGDEDVRPQDPEDGVGERSGQRGGTVGGTTAEAVSEDGQIEGEGDTPPETAGREF</sequence>
<reference evidence="2" key="1">
    <citation type="journal article" date="2014" name="Int. J. Syst. Evol. Microbiol.">
        <title>Complete genome sequence of Corynebacterium casei LMG S-19264T (=DSM 44701T), isolated from a smear-ripened cheese.</title>
        <authorList>
            <consortium name="US DOE Joint Genome Institute (JGI-PGF)"/>
            <person name="Walter F."/>
            <person name="Albersmeier A."/>
            <person name="Kalinowski J."/>
            <person name="Ruckert C."/>
        </authorList>
    </citation>
    <scope>NUCLEOTIDE SEQUENCE</scope>
    <source>
        <strain evidence="2">JCM 13064</strain>
    </source>
</reference>
<keyword evidence="3" id="KW-1185">Reference proteome</keyword>
<protein>
    <submittedName>
        <fullName evidence="2">Uncharacterized protein</fullName>
    </submittedName>
</protein>
<feature type="compositionally biased region" description="Basic and acidic residues" evidence="1">
    <location>
        <begin position="63"/>
        <end position="78"/>
    </location>
</feature>
<reference evidence="2" key="2">
    <citation type="submission" date="2020-09" db="EMBL/GenBank/DDBJ databases">
        <authorList>
            <person name="Sun Q."/>
            <person name="Ohkuma M."/>
        </authorList>
    </citation>
    <scope>NUCLEOTIDE SEQUENCE</scope>
    <source>
        <strain evidence="2">JCM 13064</strain>
    </source>
</reference>
<organism evidence="2 3">
    <name type="scientific">Sphaerisporangium melleum</name>
    <dbReference type="NCBI Taxonomy" id="321316"/>
    <lineage>
        <taxon>Bacteria</taxon>
        <taxon>Bacillati</taxon>
        <taxon>Actinomycetota</taxon>
        <taxon>Actinomycetes</taxon>
        <taxon>Streptosporangiales</taxon>
        <taxon>Streptosporangiaceae</taxon>
        <taxon>Sphaerisporangium</taxon>
    </lineage>
</organism>
<dbReference type="EMBL" id="BMNT01000021">
    <property type="protein sequence ID" value="GGK93730.1"/>
    <property type="molecule type" value="Genomic_DNA"/>
</dbReference>
<feature type="region of interest" description="Disordered" evidence="1">
    <location>
        <begin position="1"/>
        <end position="113"/>
    </location>
</feature>
<evidence type="ECO:0000256" key="1">
    <source>
        <dbReference type="SAM" id="MobiDB-lite"/>
    </source>
</evidence>
<feature type="compositionally biased region" description="Basic and acidic residues" evidence="1">
    <location>
        <begin position="27"/>
        <end position="46"/>
    </location>
</feature>
<proteinExistence type="predicted"/>
<name>A0A917R7X1_9ACTN</name>
<gene>
    <name evidence="2" type="ORF">GCM10007964_40200</name>
</gene>
<dbReference type="Proteomes" id="UP000645217">
    <property type="component" value="Unassembled WGS sequence"/>
</dbReference>